<reference evidence="1 2" key="1">
    <citation type="submission" date="2019-01" db="EMBL/GenBank/DDBJ databases">
        <title>Vibrio BEI176 sp. nov, a marine bacterium isolated from China: eastern marignal seas.</title>
        <authorList>
            <person name="Li B."/>
        </authorList>
    </citation>
    <scope>NUCLEOTIDE SEQUENCE [LARGE SCALE GENOMIC DNA]</scope>
    <source>
        <strain evidence="1 2">BEI176</strain>
    </source>
</reference>
<organism evidence="1 2">
    <name type="scientific">Vibrio ouci</name>
    <dbReference type="NCBI Taxonomy" id="2499078"/>
    <lineage>
        <taxon>Bacteria</taxon>
        <taxon>Pseudomonadati</taxon>
        <taxon>Pseudomonadota</taxon>
        <taxon>Gammaproteobacteria</taxon>
        <taxon>Vibrionales</taxon>
        <taxon>Vibrionaceae</taxon>
        <taxon>Vibrio</taxon>
    </lineage>
</organism>
<dbReference type="EMBL" id="SATR01000031">
    <property type="protein sequence ID" value="TFH90258.1"/>
    <property type="molecule type" value="Genomic_DNA"/>
</dbReference>
<gene>
    <name evidence="1" type="ORF">ELS82_17605</name>
</gene>
<evidence type="ECO:0000313" key="1">
    <source>
        <dbReference type="EMBL" id="TFH90258.1"/>
    </source>
</evidence>
<sequence>MRLFPSIFVRMTTEQWSADKQHALSLFFRVYSGQYDRVSGIEEGRDLHLNYQKRVCFDLCHFDLTAFPTLLTLWRELISLGYRIELISSLDNLTILIEAGEPEWPIHDIQIVICDHTTFSLSHLDQVILTLQTRGVDVTLVGDLARFQSEGITALDSINRSHLTLVRTPSPPGDDVVCIEGEGEFSSPLPVVKGDRMAGSVTEYTDIMQRCVKS</sequence>
<dbReference type="Proteomes" id="UP000297753">
    <property type="component" value="Unassembled WGS sequence"/>
</dbReference>
<dbReference type="AlphaFoldDB" id="A0A4Y8WD20"/>
<keyword evidence="2" id="KW-1185">Reference proteome</keyword>
<accession>A0A4Y8WD20</accession>
<comment type="caution">
    <text evidence="1">The sequence shown here is derived from an EMBL/GenBank/DDBJ whole genome shotgun (WGS) entry which is preliminary data.</text>
</comment>
<dbReference type="RefSeq" id="WP_134836641.1">
    <property type="nucleotide sequence ID" value="NZ_SATR01000031.1"/>
</dbReference>
<protein>
    <submittedName>
        <fullName evidence="1">Uncharacterized protein</fullName>
    </submittedName>
</protein>
<proteinExistence type="predicted"/>
<name>A0A4Y8WD20_9VIBR</name>
<evidence type="ECO:0000313" key="2">
    <source>
        <dbReference type="Proteomes" id="UP000297753"/>
    </source>
</evidence>